<dbReference type="InterPro" id="IPR001650">
    <property type="entry name" value="Helicase_C-like"/>
</dbReference>
<dbReference type="InterPro" id="IPR022138">
    <property type="entry name" value="DUF3670"/>
</dbReference>
<dbReference type="CDD" id="cd18793">
    <property type="entry name" value="SF2_C_SNF"/>
    <property type="match status" value="1"/>
</dbReference>
<dbReference type="Gene3D" id="3.40.50.10810">
    <property type="entry name" value="Tandem AAA-ATPase domain"/>
    <property type="match status" value="1"/>
</dbReference>
<gene>
    <name evidence="4" type="ORF">EXU48_20120</name>
</gene>
<evidence type="ECO:0000259" key="3">
    <source>
        <dbReference type="PROSITE" id="PS51194"/>
    </source>
</evidence>
<dbReference type="PANTHER" id="PTHR45629">
    <property type="entry name" value="SNF2/RAD54 FAMILY MEMBER"/>
    <property type="match status" value="1"/>
</dbReference>
<dbReference type="InterPro" id="IPR000330">
    <property type="entry name" value="SNF2_N"/>
</dbReference>
<evidence type="ECO:0000256" key="1">
    <source>
        <dbReference type="ARBA" id="ARBA00022801"/>
    </source>
</evidence>
<dbReference type="PROSITE" id="PS51194">
    <property type="entry name" value="HELICASE_CTER"/>
    <property type="match status" value="1"/>
</dbReference>
<dbReference type="PANTHER" id="PTHR45629:SF7">
    <property type="entry name" value="DNA EXCISION REPAIR PROTEIN ERCC-6-RELATED"/>
    <property type="match status" value="1"/>
</dbReference>
<dbReference type="Proteomes" id="UP000504882">
    <property type="component" value="Unassembled WGS sequence"/>
</dbReference>
<dbReference type="Pfam" id="PF00176">
    <property type="entry name" value="SNF2-rel_dom"/>
    <property type="match status" value="1"/>
</dbReference>
<feature type="domain" description="Helicase ATP-binding" evidence="2">
    <location>
        <begin position="547"/>
        <end position="713"/>
    </location>
</feature>
<keyword evidence="4" id="KW-0067">ATP-binding</keyword>
<dbReference type="PROSITE" id="PS51192">
    <property type="entry name" value="HELICASE_ATP_BIND_1"/>
    <property type="match status" value="1"/>
</dbReference>
<dbReference type="EMBL" id="SMNA01000012">
    <property type="protein sequence ID" value="TDE89477.1"/>
    <property type="molecule type" value="Genomic_DNA"/>
</dbReference>
<sequence length="1012" mass="110502">MFAVHGFWSGDGLSLWAEDSDLPTSTSSQAVRSVRPHPFAATADALTGLLPGTPTTAELQLPSQRSAPLDSPELLRVNPRRATRVDPVLSSWRVPAVRLEGAAGLAWLTDPGQVAARFGASVTHLRDLARFARDLAERGRVLPAVTPTGTGGVAHWRPVLQGPDALAQHRLVAALPPVSRAAGGQGDARAIVDEALHRLTDAAVRERLAEAGSLLPARRGRRPTVEPVADAWLGALTGPDGRFAAPPDGVARLAQALSPWAQLGSGEDEPARATFRLVEPPADATPAVDTPQPWRLEFLLQSTTDPSLLIPAPQAWDGGGPLRRWVDRPQELLLTELGRASRLYPALATGLRSARPDHLDLDHADALEFLTVAAPALDEAGFGMLMPNWWRRRRPLGLRMTSSTPTDAAATEGRFGRDQVADFEWRLALGDESLTDAEIEAIAATKAPLVRLRGQWVAVDPEQLRRGLDFLEREGTGRTTAAQVLALAATHPEDVDLPLRVSGIEADGWLGALLAGTTAEQLEPVAPTERLRANLRPYQERGLSWLTFLSRVGLGACLADDMGLGKTLQLLALEATERDGTDEAAEHLPSLLLCPMSLIGNWQAEVRKFAPHLRLHVHHGPQRLSGPDLTDRLAETDIVVTTYSTATRDIDDLEPVSWNRVVLDEAQAIKNRHSRAAKAVGRLQARHRVALTGTPVENRLGELWSIMNFLNPGLLGSPETFRARYAIPVERHADTDAAVRLRQVTRPYLLRRVKTDPAIIDDLPEKIEVKQYYRLTTEQASLYQSVVDDMMDRIAGSDGIERRGNVLAAMTKLKQVCNHPAQLLHERSAVGRRSGKVIRLEEIVEEILAEDDRALLFTQYAGFAELVVPHLAARFGTDVLYLHGGTPRAARERMVERFQSDQGPPMFVLSLKAGGTGLNLTAANHVIHLDRWWNPAVENQATDRAFRIGQKRNVQVRKFIGTGTLEEKIDTLLEEKAALADMVVSDGEGWLTELSTGDLRELFTLSEGAVGE</sequence>
<organism evidence="4 5">
    <name type="scientific">Occultella glacieicola</name>
    <dbReference type="NCBI Taxonomy" id="2518684"/>
    <lineage>
        <taxon>Bacteria</taxon>
        <taxon>Bacillati</taxon>
        <taxon>Actinomycetota</taxon>
        <taxon>Actinomycetes</taxon>
        <taxon>Micrococcales</taxon>
        <taxon>Ruaniaceae</taxon>
        <taxon>Occultella</taxon>
    </lineage>
</organism>
<name>A0ABY2DYB9_9MICO</name>
<dbReference type="InterPro" id="IPR038718">
    <property type="entry name" value="SNF2-like_sf"/>
</dbReference>
<dbReference type="Pfam" id="PF12419">
    <property type="entry name" value="DUF3670"/>
    <property type="match status" value="1"/>
</dbReference>
<proteinExistence type="predicted"/>
<dbReference type="InterPro" id="IPR014001">
    <property type="entry name" value="Helicase_ATP-bd"/>
</dbReference>
<protein>
    <submittedName>
        <fullName evidence="4">DEAD/DEAH box helicase</fullName>
    </submittedName>
</protein>
<feature type="domain" description="Helicase C-terminal" evidence="3">
    <location>
        <begin position="839"/>
        <end position="995"/>
    </location>
</feature>
<evidence type="ECO:0000259" key="2">
    <source>
        <dbReference type="PROSITE" id="PS51192"/>
    </source>
</evidence>
<comment type="caution">
    <text evidence="4">The sequence shown here is derived from an EMBL/GenBank/DDBJ whole genome shotgun (WGS) entry which is preliminary data.</text>
</comment>
<dbReference type="SMART" id="SM00487">
    <property type="entry name" value="DEXDc"/>
    <property type="match status" value="1"/>
</dbReference>
<evidence type="ECO:0000313" key="5">
    <source>
        <dbReference type="Proteomes" id="UP000504882"/>
    </source>
</evidence>
<dbReference type="GO" id="GO:0004386">
    <property type="term" value="F:helicase activity"/>
    <property type="evidence" value="ECO:0007669"/>
    <property type="project" value="UniProtKB-KW"/>
</dbReference>
<dbReference type="CDD" id="cd18012">
    <property type="entry name" value="DEXQc_arch_SWI2_SNF2"/>
    <property type="match status" value="1"/>
</dbReference>
<keyword evidence="1" id="KW-0378">Hydrolase</keyword>
<reference evidence="4 5" key="1">
    <citation type="submission" date="2019-03" db="EMBL/GenBank/DDBJ databases">
        <title>Genomic features of bacteria from cold environments.</title>
        <authorList>
            <person name="Shen L."/>
        </authorList>
    </citation>
    <scope>NUCLEOTIDE SEQUENCE [LARGE SCALE GENOMIC DNA]</scope>
    <source>
        <strain evidence="5">T3246-1</strain>
    </source>
</reference>
<keyword evidence="4" id="KW-0347">Helicase</keyword>
<dbReference type="RefSeq" id="WP_133109479.1">
    <property type="nucleotide sequence ID" value="NZ_SMNA01000012.1"/>
</dbReference>
<dbReference type="SMART" id="SM00490">
    <property type="entry name" value="HELICc"/>
    <property type="match status" value="1"/>
</dbReference>
<keyword evidence="5" id="KW-1185">Reference proteome</keyword>
<dbReference type="Gene3D" id="3.40.50.300">
    <property type="entry name" value="P-loop containing nucleotide triphosphate hydrolases"/>
    <property type="match status" value="1"/>
</dbReference>
<dbReference type="InterPro" id="IPR049730">
    <property type="entry name" value="SNF2/RAD54-like_C"/>
</dbReference>
<dbReference type="InterPro" id="IPR050496">
    <property type="entry name" value="SNF2_RAD54_helicase_repair"/>
</dbReference>
<dbReference type="InterPro" id="IPR027417">
    <property type="entry name" value="P-loop_NTPase"/>
</dbReference>
<keyword evidence="4" id="KW-0547">Nucleotide-binding</keyword>
<accession>A0ABY2DYB9</accession>
<dbReference type="Pfam" id="PF00271">
    <property type="entry name" value="Helicase_C"/>
    <property type="match status" value="1"/>
</dbReference>
<evidence type="ECO:0000313" key="4">
    <source>
        <dbReference type="EMBL" id="TDE89477.1"/>
    </source>
</evidence>
<dbReference type="SUPFAM" id="SSF52540">
    <property type="entry name" value="P-loop containing nucleoside triphosphate hydrolases"/>
    <property type="match status" value="2"/>
</dbReference>